<dbReference type="Pfam" id="PF12850">
    <property type="entry name" value="Metallophos_2"/>
    <property type="match status" value="1"/>
</dbReference>
<comment type="caution">
    <text evidence="3">The sequence shown here is derived from an EMBL/GenBank/DDBJ whole genome shotgun (WGS) entry which is preliminary data.</text>
</comment>
<gene>
    <name evidence="3" type="ORF">FXF47_09505</name>
</gene>
<dbReference type="SUPFAM" id="SSF56300">
    <property type="entry name" value="Metallo-dependent phosphatases"/>
    <property type="match status" value="1"/>
</dbReference>
<protein>
    <submittedName>
        <fullName evidence="3">Metallophosphoesterase family protein</fullName>
    </submittedName>
</protein>
<dbReference type="PANTHER" id="PTHR42850:SF2">
    <property type="entry name" value="BLL5683 PROTEIN"/>
    <property type="match status" value="1"/>
</dbReference>
<dbReference type="InterPro" id="IPR024654">
    <property type="entry name" value="Calcineurin-like_PHP_lpxH"/>
</dbReference>
<dbReference type="Gene3D" id="3.60.21.10">
    <property type="match status" value="1"/>
</dbReference>
<dbReference type="PANTHER" id="PTHR42850">
    <property type="entry name" value="METALLOPHOSPHOESTERASE"/>
    <property type="match status" value="1"/>
</dbReference>
<dbReference type="GO" id="GO:0016791">
    <property type="term" value="F:phosphatase activity"/>
    <property type="evidence" value="ECO:0007669"/>
    <property type="project" value="TreeGrafter"/>
</dbReference>
<dbReference type="Proteomes" id="UP000324143">
    <property type="component" value="Unassembled WGS sequence"/>
</dbReference>
<sequence>MKFAIISDIHGNYEAFKSLLMNLKEKDINHIINLGDIVGYGADPIKCIETIMYMNGEEVSNLDRNEKRIATGFRIKNIMGNHDSAVVNFTDVRFFNRMAYEAIIWTKEQLKHEHKSFLKKIQLSHQINEKYYFYHSTPTEIEEWNYIHDKSLAKYYFNKLEKKYIFVGHTHSLRFFIFREDNDKIIDVYPEKKIWELIEGYKYILNPGSIGQPRDGNFMPSYLILDTKRNKVHVERYEYDVNTAMKKITDAGLPYFLAERLRVGK</sequence>
<feature type="domain" description="Calcineurin-like phosphoesterase" evidence="2">
    <location>
        <begin position="1"/>
        <end position="229"/>
    </location>
</feature>
<evidence type="ECO:0000256" key="1">
    <source>
        <dbReference type="ARBA" id="ARBA00008950"/>
    </source>
</evidence>
<dbReference type="InterPro" id="IPR029052">
    <property type="entry name" value="Metallo-depent_PP-like"/>
</dbReference>
<dbReference type="EMBL" id="VSIX01000139">
    <property type="protein sequence ID" value="TYB30363.1"/>
    <property type="molecule type" value="Genomic_DNA"/>
</dbReference>
<name>A0A5D0MFL0_9BACT</name>
<accession>A0A5D0MFL0</accession>
<keyword evidence="4" id="KW-1185">Reference proteome</keyword>
<dbReference type="CDD" id="cd00838">
    <property type="entry name" value="MPP_superfamily"/>
    <property type="match status" value="1"/>
</dbReference>
<dbReference type="PIRSF" id="PIRSF000883">
    <property type="entry name" value="Pesterase_MJ0912"/>
    <property type="match status" value="1"/>
</dbReference>
<evidence type="ECO:0000259" key="2">
    <source>
        <dbReference type="Pfam" id="PF12850"/>
    </source>
</evidence>
<reference evidence="3" key="1">
    <citation type="submission" date="2019-08" db="EMBL/GenBank/DDBJ databases">
        <title>Genomic characterization of a novel candidate phylum (ARYD3) from a high temperature, high salinity tertiary oil reservoir in north central Oklahoma, USA.</title>
        <authorList>
            <person name="Youssef N.H."/>
            <person name="Yadav A."/>
            <person name="Elshahed M.S."/>
        </authorList>
    </citation>
    <scope>NUCLEOTIDE SEQUENCE [LARGE SCALE GENOMIC DNA]</scope>
    <source>
        <strain evidence="3">ARYD3</strain>
    </source>
</reference>
<evidence type="ECO:0000313" key="3">
    <source>
        <dbReference type="EMBL" id="TYB30363.1"/>
    </source>
</evidence>
<dbReference type="InterPro" id="IPR011152">
    <property type="entry name" value="Pesterase_MJ0912"/>
</dbReference>
<evidence type="ECO:0000313" key="4">
    <source>
        <dbReference type="Proteomes" id="UP000324143"/>
    </source>
</evidence>
<dbReference type="InterPro" id="IPR050126">
    <property type="entry name" value="Ap4A_hydrolase"/>
</dbReference>
<proteinExistence type="inferred from homology"/>
<dbReference type="GO" id="GO:0005737">
    <property type="term" value="C:cytoplasm"/>
    <property type="evidence" value="ECO:0007669"/>
    <property type="project" value="TreeGrafter"/>
</dbReference>
<dbReference type="AlphaFoldDB" id="A0A5D0MFL0"/>
<comment type="similarity">
    <text evidence="1">Belongs to the metallophosphoesterase superfamily. YfcE family.</text>
</comment>
<organism evidence="3 4">
    <name type="scientific">Candidatus Mcinerneyibacterium aminivorans</name>
    <dbReference type="NCBI Taxonomy" id="2703815"/>
    <lineage>
        <taxon>Bacteria</taxon>
        <taxon>Candidatus Macinerneyibacteriota</taxon>
        <taxon>Candidatus Mcinerneyibacteria</taxon>
        <taxon>Candidatus Mcinerneyibacteriales</taxon>
        <taxon>Candidatus Mcinerneyibacteriaceae</taxon>
        <taxon>Candidatus Mcinerneyibacterium</taxon>
    </lineage>
</organism>